<dbReference type="GeneID" id="113868469"/>
<dbReference type="RefSeq" id="XP_027359877.1">
    <property type="nucleotide sequence ID" value="XM_027504076.1"/>
</dbReference>
<evidence type="ECO:0000256" key="3">
    <source>
        <dbReference type="ARBA" id="ARBA00022833"/>
    </source>
</evidence>
<dbReference type="InterPro" id="IPR011011">
    <property type="entry name" value="Znf_FYVE_PHD"/>
</dbReference>
<evidence type="ECO:0000313" key="9">
    <source>
        <dbReference type="Proteomes" id="UP000694853"/>
    </source>
</evidence>
<evidence type="ECO:0000259" key="8">
    <source>
        <dbReference type="PROSITE" id="PS50016"/>
    </source>
</evidence>
<feature type="region of interest" description="Disordered" evidence="7">
    <location>
        <begin position="482"/>
        <end position="541"/>
    </location>
</feature>
<feature type="compositionally biased region" description="Basic and acidic residues" evidence="7">
    <location>
        <begin position="272"/>
        <end position="281"/>
    </location>
</feature>
<dbReference type="SMART" id="SM00249">
    <property type="entry name" value="PHD"/>
    <property type="match status" value="1"/>
</dbReference>
<feature type="region of interest" description="Disordered" evidence="7">
    <location>
        <begin position="1203"/>
        <end position="1239"/>
    </location>
</feature>
<feature type="region of interest" description="Disordered" evidence="7">
    <location>
        <begin position="389"/>
        <end position="412"/>
    </location>
</feature>
<feature type="compositionally biased region" description="Low complexity" evidence="7">
    <location>
        <begin position="505"/>
        <end position="516"/>
    </location>
</feature>
<evidence type="ECO:0000256" key="6">
    <source>
        <dbReference type="PROSITE-ProRule" id="PRU00146"/>
    </source>
</evidence>
<name>A0A8B8LVZ2_ABRPR</name>
<protein>
    <submittedName>
        <fullName evidence="10">Uncharacterized protein LOC113868469</fullName>
    </submittedName>
</protein>
<feature type="domain" description="PHD-type" evidence="8">
    <location>
        <begin position="298"/>
        <end position="349"/>
    </location>
</feature>
<feature type="compositionally biased region" description="Polar residues" evidence="7">
    <location>
        <begin position="441"/>
        <end position="453"/>
    </location>
</feature>
<keyword evidence="9" id="KW-1185">Reference proteome</keyword>
<dbReference type="Pfam" id="PF23121">
    <property type="entry name" value="SPOC_AIPP2"/>
    <property type="match status" value="1"/>
</dbReference>
<feature type="region of interest" description="Disordered" evidence="7">
    <location>
        <begin position="146"/>
        <end position="186"/>
    </location>
</feature>
<evidence type="ECO:0000256" key="4">
    <source>
        <dbReference type="ARBA" id="ARBA00023015"/>
    </source>
</evidence>
<feature type="compositionally biased region" description="Low complexity" evidence="7">
    <location>
        <begin position="1505"/>
        <end position="1515"/>
    </location>
</feature>
<keyword evidence="2 6" id="KW-0863">Zinc-finger</keyword>
<feature type="region of interest" description="Disordered" evidence="7">
    <location>
        <begin position="562"/>
        <end position="590"/>
    </location>
</feature>
<dbReference type="InterPro" id="IPR013083">
    <property type="entry name" value="Znf_RING/FYVE/PHD"/>
</dbReference>
<proteinExistence type="predicted"/>
<feature type="compositionally biased region" description="Acidic residues" evidence="7">
    <location>
        <begin position="282"/>
        <end position="292"/>
    </location>
</feature>
<evidence type="ECO:0000256" key="2">
    <source>
        <dbReference type="ARBA" id="ARBA00022771"/>
    </source>
</evidence>
<feature type="compositionally biased region" description="Polar residues" evidence="7">
    <location>
        <begin position="1203"/>
        <end position="1213"/>
    </location>
</feature>
<reference evidence="10" key="2">
    <citation type="submission" date="2025-08" db="UniProtKB">
        <authorList>
            <consortium name="RefSeq"/>
        </authorList>
    </citation>
    <scope>IDENTIFICATION</scope>
    <source>
        <tissue evidence="10">Young leaves</tissue>
    </source>
</reference>
<dbReference type="Proteomes" id="UP000694853">
    <property type="component" value="Unplaced"/>
</dbReference>
<evidence type="ECO:0000313" key="10">
    <source>
        <dbReference type="RefSeq" id="XP_027359877.1"/>
    </source>
</evidence>
<dbReference type="PANTHER" id="PTHR33304">
    <property type="match status" value="1"/>
</dbReference>
<keyword evidence="5" id="KW-0804">Transcription</keyword>
<dbReference type="GO" id="GO:0008270">
    <property type="term" value="F:zinc ion binding"/>
    <property type="evidence" value="ECO:0007669"/>
    <property type="project" value="UniProtKB-KW"/>
</dbReference>
<dbReference type="InterPro" id="IPR019787">
    <property type="entry name" value="Znf_PHD-finger"/>
</dbReference>
<dbReference type="GO" id="GO:0140566">
    <property type="term" value="F:histone reader activity"/>
    <property type="evidence" value="ECO:0007669"/>
    <property type="project" value="InterPro"/>
</dbReference>
<feature type="region of interest" description="Disordered" evidence="7">
    <location>
        <begin position="1103"/>
        <end position="1130"/>
    </location>
</feature>
<feature type="compositionally biased region" description="Polar residues" evidence="7">
    <location>
        <begin position="1220"/>
        <end position="1229"/>
    </location>
</feature>
<sequence>MRLESGTCNVCSAPCSSCMHLNHGLMGSKDEEFSDENCRLGEANNQYSMDEGNVYSLRSRVCESSQHAVSEASNMQGVNSSHDSLCENAESRQILSNKYQDSKYLEGHDDNTSCISRASDANLVNDSHERNAERINISFSSASFSQIGAEGSGSAPSVDTGHSSPEVQRLCEQSRRGKSLSGNPNLMHVERDLCPHIPEKLSECSIENSSSSLTKEREPIVVSDEKIIANKDGLNESTSEISLKVCPKSEADTDACDANNEVHDEQYKKHEELVKSHREPEPQSEDESDESDVVEHDVKVCDICGDAGREDLLAICSRCSDGAEHTYCMREMLQKVPEGDWLCEECKDADENETKKLDVEEKKIVEVSLTSQISGKRVSDNIEVAPTAKRQALESSTGSPKMSSPKILIPPSRESSFKSLDKLKVKPGLQMPIHNHAGGNDTETARSPSIGPRSQISKSMLLKSNSFNNVNSKPRVKLVDEVVPQKSKGGNEHNSKNVETPARMTSKSTLFKSSSLGRSNATESKVKMLSPKSLPTHELKVSRHLKESGAFERKHLSRIDRPVASSVVSTSKSDQKLTPRGETTSKPLAVNNNRELKVNQDGKFSALSKSISNVSRKSSGPQVSSERTSTRSDEAQQDVLPRSRETTNQVEKTRDSSSDRVRPVVSASSKNLFCQKCKEFGHPLECCTPGTTQESGAEISVNTSSSSKEEMHKGNKLKAAIHAALLRRPEIYKKKEEVSNQTDEVSTLGTELNCEVTSKDQVLVSSTLKSGISSDETQEQQEILENSSLDSSKCSFPNDLKQLNSCPTDFRSHPGKSDAISLNAGKPAVRDLSNKAVLISNFPLKMLAFPEYEYIWQGIFEVHRNGKPPDLCTGVQAHLSSCASRKVLEVVTKFLPKVALNEVSRISTWPLQFHHGGAREDNIALYFFARDIESYERHYKGLLDHMIRNDLALKGMFDGVELLIFPSNLLPENSQRWNMLFFLWGVFKGKRIIHSDTAEKICIPSLNAVPVEMNSSTVVTLPETHCSPKCMHEESSDSDKACTAVLPSTSIDQHQITLTGNIDVNHQTHPGSQVNLDRLDSKIDWKSTSRVPTNSTLLCQEMKSTGSSLKASEDEDGQCRESKPPDAMGTNVSNRIVEAKTDSDISVKQENGLSPLIPFERVAVCNISKDKIFNRMNSEDEQRPKRKQKEHCRYIDLEANIDNNEGTGAASNFSKDRSSETMISDVENQQRPKRKQKDEPYIDLEATIETEETCVVSNISIDKISEKIVSDEDQGWLKRKQKDNDHCIDLEETFQDELSVKGIDCQVPNDKVQNLDLSDTVMGASVVSCQKMPWNEGNEKLFGGESSSKKLKTGFSGIYGSSSSRGGNSFNNNFTSLRNDLGSSSSSVKDKGCEEACDEKIIHEDLGTMERTFFPIDTQHISDSQSVLNSMSMKGLHESEEQFQDVIPNLELALGGKTKPLPPPPPPPPPVPKGMLPFLVGAVDRKNNQPDGLGDGQEDDGVAASLSLSLSFPSSNKEHTKAASKPELLPDGHRVNTSLLLFGRFTDK</sequence>
<dbReference type="OrthoDB" id="787137at2759"/>
<keyword evidence="3" id="KW-0862">Zinc</keyword>
<dbReference type="InterPro" id="IPR049914">
    <property type="entry name" value="PHD1-3/5-6"/>
</dbReference>
<evidence type="ECO:0000256" key="7">
    <source>
        <dbReference type="SAM" id="MobiDB-lite"/>
    </source>
</evidence>
<feature type="compositionally biased region" description="Pro residues" evidence="7">
    <location>
        <begin position="1460"/>
        <end position="1472"/>
    </location>
</feature>
<gene>
    <name evidence="10" type="primary">LOC113868469</name>
</gene>
<keyword evidence="1" id="KW-0479">Metal-binding</keyword>
<dbReference type="PROSITE" id="PS50016">
    <property type="entry name" value="ZF_PHD_2"/>
    <property type="match status" value="1"/>
</dbReference>
<dbReference type="KEGG" id="aprc:113868469"/>
<dbReference type="GO" id="GO:0034244">
    <property type="term" value="P:negative regulation of transcription elongation by RNA polymerase II"/>
    <property type="evidence" value="ECO:0007669"/>
    <property type="project" value="InterPro"/>
</dbReference>
<feature type="compositionally biased region" description="Basic and acidic residues" evidence="7">
    <location>
        <begin position="641"/>
        <end position="662"/>
    </location>
</feature>
<reference evidence="9" key="1">
    <citation type="journal article" date="2019" name="Toxins">
        <title>Detection of Abrin-Like and Prepropulchellin-Like Toxin Genes and Transcripts Using Whole Genome Sequencing and Full-Length Transcript Sequencing of Abrus precatorius.</title>
        <authorList>
            <person name="Hovde B.T."/>
            <person name="Daligault H.E."/>
            <person name="Hanschen E.R."/>
            <person name="Kunde Y.A."/>
            <person name="Johnson M.B."/>
            <person name="Starkenburg S.R."/>
            <person name="Johnson S.L."/>
        </authorList>
    </citation>
    <scope>NUCLEOTIDE SEQUENCE [LARGE SCALE GENOMIC DNA]</scope>
</reference>
<dbReference type="PANTHER" id="PTHR33304:SF51">
    <property type="entry name" value="ZINC FINGER PROTEIN, PUTATIVE-RELATED"/>
    <property type="match status" value="1"/>
</dbReference>
<dbReference type="SUPFAM" id="SSF57903">
    <property type="entry name" value="FYVE/PHD zinc finger"/>
    <property type="match status" value="1"/>
</dbReference>
<feature type="compositionally biased region" description="Low complexity" evidence="7">
    <location>
        <begin position="609"/>
        <end position="619"/>
    </location>
</feature>
<evidence type="ECO:0000256" key="1">
    <source>
        <dbReference type="ARBA" id="ARBA00022723"/>
    </source>
</evidence>
<feature type="region of interest" description="Disordered" evidence="7">
    <location>
        <begin position="609"/>
        <end position="664"/>
    </location>
</feature>
<feature type="compositionally biased region" description="Polar residues" evidence="7">
    <location>
        <begin position="393"/>
        <end position="402"/>
    </location>
</feature>
<organism evidence="9 10">
    <name type="scientific">Abrus precatorius</name>
    <name type="common">Indian licorice</name>
    <name type="synonym">Glycine abrus</name>
    <dbReference type="NCBI Taxonomy" id="3816"/>
    <lineage>
        <taxon>Eukaryota</taxon>
        <taxon>Viridiplantae</taxon>
        <taxon>Streptophyta</taxon>
        <taxon>Embryophyta</taxon>
        <taxon>Tracheophyta</taxon>
        <taxon>Spermatophyta</taxon>
        <taxon>Magnoliopsida</taxon>
        <taxon>eudicotyledons</taxon>
        <taxon>Gunneridae</taxon>
        <taxon>Pentapetalae</taxon>
        <taxon>rosids</taxon>
        <taxon>fabids</taxon>
        <taxon>Fabales</taxon>
        <taxon>Fabaceae</taxon>
        <taxon>Papilionoideae</taxon>
        <taxon>50 kb inversion clade</taxon>
        <taxon>NPAAA clade</taxon>
        <taxon>indigoferoid/millettioid clade</taxon>
        <taxon>Abreae</taxon>
        <taxon>Abrus</taxon>
    </lineage>
</organism>
<dbReference type="Gene3D" id="3.30.40.10">
    <property type="entry name" value="Zinc/RING finger domain, C3HC4 (zinc finger)"/>
    <property type="match status" value="1"/>
</dbReference>
<feature type="region of interest" description="Disordered" evidence="7">
    <location>
        <begin position="430"/>
        <end position="453"/>
    </location>
</feature>
<keyword evidence="4" id="KW-0805">Transcription regulation</keyword>
<accession>A0A8B8LVZ2</accession>
<feature type="region of interest" description="Disordered" evidence="7">
    <location>
        <begin position="1454"/>
        <end position="1533"/>
    </location>
</feature>
<feature type="compositionally biased region" description="Polar residues" evidence="7">
    <location>
        <begin position="581"/>
        <end position="590"/>
    </location>
</feature>
<evidence type="ECO:0000256" key="5">
    <source>
        <dbReference type="ARBA" id="ARBA00023163"/>
    </source>
</evidence>
<dbReference type="InterPro" id="IPR056280">
    <property type="entry name" value="AIPP2-like_SPOC"/>
</dbReference>
<feature type="compositionally biased region" description="Polar residues" evidence="7">
    <location>
        <begin position="154"/>
        <end position="166"/>
    </location>
</feature>
<dbReference type="InterPro" id="IPR001965">
    <property type="entry name" value="Znf_PHD"/>
</dbReference>
<feature type="region of interest" description="Disordered" evidence="7">
    <location>
        <begin position="272"/>
        <end position="293"/>
    </location>
</feature>